<dbReference type="EMBL" id="OIVN01000245">
    <property type="protein sequence ID" value="SPC76963.1"/>
    <property type="molecule type" value="Genomic_DNA"/>
</dbReference>
<accession>A0A2N9EQB0</accession>
<sequence length="404" mass="44548">MEKRKKPKKHLTNLAALQIVYDSEVCTDNYANPSSAFLLLRYIPSAKSFLACRQVKDLAAARANPENQAAPAHDIWHMSGINLKKLLPPPRVQAEASKFTLPGDLIRKRKRKGASKGETSRPEPQIIPEVLRTETSQIGVDDLPPTIQPGIELDPSVPSKDSGPSKEPAPLWVPSYEAYGESVRSDATVLKTGGAGSNTASTLSEVARLPTNMVVWKQSTDREVIDNLRCGLMMGSLELDDRYQTQAAQLENSLKVATRSFDLKKEVEAYKEQVIVAVLKKDEADLKREEAEESLRTALEANSEMEKRIKALEADLAGREKAAFDRGQVEAQTTMTNQLPDVYNEAFQQGWKALYSWPESEDMAELPPRENLPYPNAPIGVSEEEVPESLPQPNEGGEAGLSSV</sequence>
<keyword evidence="1" id="KW-0175">Coiled coil</keyword>
<feature type="coiled-coil region" evidence="1">
    <location>
        <begin position="281"/>
        <end position="322"/>
    </location>
</feature>
<proteinExistence type="predicted"/>
<evidence type="ECO:0000313" key="3">
    <source>
        <dbReference type="EMBL" id="SPC76963.1"/>
    </source>
</evidence>
<feature type="region of interest" description="Disordered" evidence="2">
    <location>
        <begin position="148"/>
        <end position="171"/>
    </location>
</feature>
<feature type="region of interest" description="Disordered" evidence="2">
    <location>
        <begin position="105"/>
        <end position="124"/>
    </location>
</feature>
<name>A0A2N9EQB0_FAGSY</name>
<evidence type="ECO:0000256" key="1">
    <source>
        <dbReference type="SAM" id="Coils"/>
    </source>
</evidence>
<dbReference type="AlphaFoldDB" id="A0A2N9EQB0"/>
<gene>
    <name evidence="3" type="ORF">FSB_LOCUS4845</name>
</gene>
<protein>
    <submittedName>
        <fullName evidence="3">Uncharacterized protein</fullName>
    </submittedName>
</protein>
<feature type="region of interest" description="Disordered" evidence="2">
    <location>
        <begin position="359"/>
        <end position="404"/>
    </location>
</feature>
<evidence type="ECO:0000256" key="2">
    <source>
        <dbReference type="SAM" id="MobiDB-lite"/>
    </source>
</evidence>
<reference evidence="3" key="1">
    <citation type="submission" date="2018-02" db="EMBL/GenBank/DDBJ databases">
        <authorList>
            <person name="Cohen D.B."/>
            <person name="Kent A.D."/>
        </authorList>
    </citation>
    <scope>NUCLEOTIDE SEQUENCE</scope>
</reference>
<organism evidence="3">
    <name type="scientific">Fagus sylvatica</name>
    <name type="common">Beechnut</name>
    <dbReference type="NCBI Taxonomy" id="28930"/>
    <lineage>
        <taxon>Eukaryota</taxon>
        <taxon>Viridiplantae</taxon>
        <taxon>Streptophyta</taxon>
        <taxon>Embryophyta</taxon>
        <taxon>Tracheophyta</taxon>
        <taxon>Spermatophyta</taxon>
        <taxon>Magnoliopsida</taxon>
        <taxon>eudicotyledons</taxon>
        <taxon>Gunneridae</taxon>
        <taxon>Pentapetalae</taxon>
        <taxon>rosids</taxon>
        <taxon>fabids</taxon>
        <taxon>Fagales</taxon>
        <taxon>Fagaceae</taxon>
        <taxon>Fagus</taxon>
    </lineage>
</organism>